<proteinExistence type="predicted"/>
<feature type="transmembrane region" description="Helical" evidence="8">
    <location>
        <begin position="160"/>
        <end position="180"/>
    </location>
</feature>
<name>A0ABU6F5G1_9ACTN</name>
<evidence type="ECO:0000256" key="3">
    <source>
        <dbReference type="ARBA" id="ARBA00022475"/>
    </source>
</evidence>
<evidence type="ECO:0000313" key="10">
    <source>
        <dbReference type="EMBL" id="MEB8338882.1"/>
    </source>
</evidence>
<dbReference type="InterPro" id="IPR020846">
    <property type="entry name" value="MFS_dom"/>
</dbReference>
<dbReference type="PROSITE" id="PS50850">
    <property type="entry name" value="MFS"/>
    <property type="match status" value="1"/>
</dbReference>
<keyword evidence="2" id="KW-0813">Transport</keyword>
<dbReference type="Pfam" id="PF07690">
    <property type="entry name" value="MFS_1"/>
    <property type="match status" value="1"/>
</dbReference>
<accession>A0ABU6F5G1</accession>
<dbReference type="Gene3D" id="1.20.1250.20">
    <property type="entry name" value="MFS general substrate transporter like domains"/>
    <property type="match status" value="2"/>
</dbReference>
<dbReference type="SUPFAM" id="SSF103473">
    <property type="entry name" value="MFS general substrate transporter"/>
    <property type="match status" value="1"/>
</dbReference>
<feature type="transmembrane region" description="Helical" evidence="8">
    <location>
        <begin position="123"/>
        <end position="148"/>
    </location>
</feature>
<dbReference type="PANTHER" id="PTHR43528">
    <property type="entry name" value="ALPHA-KETOGLUTARATE PERMEASE"/>
    <property type="match status" value="1"/>
</dbReference>
<dbReference type="RefSeq" id="WP_326016766.1">
    <property type="nucleotide sequence ID" value="NZ_JAOZYC010000104.1"/>
</dbReference>
<evidence type="ECO:0000256" key="4">
    <source>
        <dbReference type="ARBA" id="ARBA00022692"/>
    </source>
</evidence>
<dbReference type="InterPro" id="IPR051084">
    <property type="entry name" value="H+-coupled_symporters"/>
</dbReference>
<feature type="transmembrane region" description="Helical" evidence="8">
    <location>
        <begin position="336"/>
        <end position="355"/>
    </location>
</feature>
<feature type="transmembrane region" description="Helical" evidence="8">
    <location>
        <begin position="246"/>
        <end position="270"/>
    </location>
</feature>
<evidence type="ECO:0000256" key="8">
    <source>
        <dbReference type="SAM" id="Phobius"/>
    </source>
</evidence>
<dbReference type="PANTHER" id="PTHR43528:SF1">
    <property type="entry name" value="ALPHA-KETOGLUTARATE PERMEASE"/>
    <property type="match status" value="1"/>
</dbReference>
<organism evidence="10 11">
    <name type="scientific">Streptomyces endophyticus</name>
    <dbReference type="NCBI Taxonomy" id="714166"/>
    <lineage>
        <taxon>Bacteria</taxon>
        <taxon>Bacillati</taxon>
        <taxon>Actinomycetota</taxon>
        <taxon>Actinomycetes</taxon>
        <taxon>Kitasatosporales</taxon>
        <taxon>Streptomycetaceae</taxon>
        <taxon>Streptomyces</taxon>
    </lineage>
</organism>
<feature type="transmembrane region" description="Helical" evidence="8">
    <location>
        <begin position="57"/>
        <end position="81"/>
    </location>
</feature>
<evidence type="ECO:0000259" key="9">
    <source>
        <dbReference type="PROSITE" id="PS50850"/>
    </source>
</evidence>
<dbReference type="EMBL" id="JAOZYC010000104">
    <property type="protein sequence ID" value="MEB8338882.1"/>
    <property type="molecule type" value="Genomic_DNA"/>
</dbReference>
<keyword evidence="6 8" id="KW-1133">Transmembrane helix</keyword>
<feature type="transmembrane region" description="Helical" evidence="8">
    <location>
        <begin position="282"/>
        <end position="302"/>
    </location>
</feature>
<evidence type="ECO:0000256" key="5">
    <source>
        <dbReference type="ARBA" id="ARBA00022847"/>
    </source>
</evidence>
<evidence type="ECO:0000313" key="11">
    <source>
        <dbReference type="Proteomes" id="UP001354931"/>
    </source>
</evidence>
<evidence type="ECO:0000256" key="2">
    <source>
        <dbReference type="ARBA" id="ARBA00022448"/>
    </source>
</evidence>
<dbReference type="InterPro" id="IPR036259">
    <property type="entry name" value="MFS_trans_sf"/>
</dbReference>
<sequence length="432" mass="45088">MSAPPARTAARASTTPSPGKIITAACVGNALEWYDIAVYSYFATYLSKVFFTNDDPAVSLLLTLGTFGVSFLIRPVGALVLGSYADRAGRKAALTWSIGLMAVGTLLICVMPSYAAIGVVAPIGILLARLIQGFAAGGEFGSATALMVEFMPNRRGFAASWQFTSQAASTLLAALLGTVLTSTLSEDQLTSWGFRIPFLIGLLVAPVGLYIRRNVPEPPTTATASTAEAATARPVRTMLREHKAGVLLTIGLLAVTTCLNYLITYIPTYATKTLGLPDSTGFIAALAGGLVLLVVTSVAGHFSDRVGQIAIMIPAAGAVLLLIYPMFALLVAAPSLALLIGVVMVMALFKGCYYGPMGALMAGIFPAETRATGMAVGYNIGVTVFGGFTPMIAAWLLDTTGQSAAPSYWVAFAAVASLTSLFVLRRRALHAH</sequence>
<feature type="transmembrane region" description="Helical" evidence="8">
    <location>
        <begin position="309"/>
        <end position="330"/>
    </location>
</feature>
<reference evidence="10 11" key="1">
    <citation type="submission" date="2022-10" db="EMBL/GenBank/DDBJ databases">
        <authorList>
            <person name="Xie J."/>
            <person name="Shen N."/>
        </authorList>
    </citation>
    <scope>NUCLEOTIDE SEQUENCE [LARGE SCALE GENOMIC DNA]</scope>
    <source>
        <strain evidence="10 11">YIM65594</strain>
    </source>
</reference>
<evidence type="ECO:0000256" key="6">
    <source>
        <dbReference type="ARBA" id="ARBA00022989"/>
    </source>
</evidence>
<feature type="transmembrane region" description="Helical" evidence="8">
    <location>
        <begin position="192"/>
        <end position="211"/>
    </location>
</feature>
<protein>
    <submittedName>
        <fullName evidence="10">MFS transporter</fullName>
    </submittedName>
</protein>
<comment type="caution">
    <text evidence="10">The sequence shown here is derived from an EMBL/GenBank/DDBJ whole genome shotgun (WGS) entry which is preliminary data.</text>
</comment>
<dbReference type="InterPro" id="IPR011701">
    <property type="entry name" value="MFS"/>
</dbReference>
<feature type="domain" description="Major facilitator superfamily (MFS) profile" evidence="9">
    <location>
        <begin position="21"/>
        <end position="428"/>
    </location>
</feature>
<evidence type="ECO:0000256" key="7">
    <source>
        <dbReference type="ARBA" id="ARBA00023136"/>
    </source>
</evidence>
<feature type="transmembrane region" description="Helical" evidence="8">
    <location>
        <begin position="408"/>
        <end position="424"/>
    </location>
</feature>
<feature type="transmembrane region" description="Helical" evidence="8">
    <location>
        <begin position="93"/>
        <end position="117"/>
    </location>
</feature>
<keyword evidence="5" id="KW-0769">Symport</keyword>
<keyword evidence="4 8" id="KW-0812">Transmembrane</keyword>
<keyword evidence="3" id="KW-1003">Cell membrane</keyword>
<feature type="transmembrane region" description="Helical" evidence="8">
    <location>
        <begin position="376"/>
        <end position="396"/>
    </location>
</feature>
<gene>
    <name evidence="10" type="ORF">OKJ99_15400</name>
</gene>
<dbReference type="Proteomes" id="UP001354931">
    <property type="component" value="Unassembled WGS sequence"/>
</dbReference>
<comment type="subcellular location">
    <subcellularLocation>
        <location evidence="1">Cell membrane</location>
        <topology evidence="1">Multi-pass membrane protein</topology>
    </subcellularLocation>
</comment>
<evidence type="ECO:0000256" key="1">
    <source>
        <dbReference type="ARBA" id="ARBA00004651"/>
    </source>
</evidence>
<keyword evidence="7 8" id="KW-0472">Membrane</keyword>
<keyword evidence="11" id="KW-1185">Reference proteome</keyword>